<name>W0REE5_9BACT</name>
<proteinExistence type="predicted"/>
<dbReference type="EMBL" id="CP007128">
    <property type="protein sequence ID" value="AHG89484.1"/>
    <property type="molecule type" value="Genomic_DNA"/>
</dbReference>
<dbReference type="KEGG" id="gba:J421_1947"/>
<dbReference type="STRING" id="861299.J421_1947"/>
<accession>W0REE5</accession>
<dbReference type="AlphaFoldDB" id="W0REE5"/>
<evidence type="ECO:0000313" key="2">
    <source>
        <dbReference type="Proteomes" id="UP000019151"/>
    </source>
</evidence>
<dbReference type="HOGENOM" id="CLU_2081427_0_0_0"/>
<reference evidence="1 2" key="1">
    <citation type="journal article" date="2014" name="Genome Announc.">
        <title>Genome Sequence and Methylome of Soil Bacterium Gemmatirosa kalamazoonensis KBS708T, a Member of the Rarely Cultivated Gemmatimonadetes Phylum.</title>
        <authorList>
            <person name="Debruyn J.M."/>
            <person name="Radosevich M."/>
            <person name="Wommack K.E."/>
            <person name="Polson S.W."/>
            <person name="Hauser L.J."/>
            <person name="Fawaz M.N."/>
            <person name="Korlach J."/>
            <person name="Tsai Y.C."/>
        </authorList>
    </citation>
    <scope>NUCLEOTIDE SEQUENCE [LARGE SCALE GENOMIC DNA]</scope>
    <source>
        <strain evidence="1 2">KBS708</strain>
    </source>
</reference>
<evidence type="ECO:0000313" key="1">
    <source>
        <dbReference type="EMBL" id="AHG89484.1"/>
    </source>
</evidence>
<protein>
    <submittedName>
        <fullName evidence="1">Uncharacterized protein</fullName>
    </submittedName>
</protein>
<dbReference type="RefSeq" id="WP_025410980.1">
    <property type="nucleotide sequence ID" value="NZ_CP007128.1"/>
</dbReference>
<dbReference type="InParanoid" id="W0REE5"/>
<sequence length="117" mass="12330">MSDSRLDAPNGRASATLAADRTLEHRHLAAIRAARLVLLDSARRADASEIEAAIAPFVRSMRDADFSRPTICSLVAAAIDAGLPTGRGPARRAQRAASLARWTRLAGELADGAARDA</sequence>
<organism evidence="1 2">
    <name type="scientific">Gemmatirosa kalamazoonensis</name>
    <dbReference type="NCBI Taxonomy" id="861299"/>
    <lineage>
        <taxon>Bacteria</taxon>
        <taxon>Pseudomonadati</taxon>
        <taxon>Gemmatimonadota</taxon>
        <taxon>Gemmatimonadia</taxon>
        <taxon>Gemmatimonadales</taxon>
        <taxon>Gemmatimonadaceae</taxon>
        <taxon>Gemmatirosa</taxon>
    </lineage>
</organism>
<dbReference type="Proteomes" id="UP000019151">
    <property type="component" value="Chromosome"/>
</dbReference>
<dbReference type="PATRIC" id="fig|861299.3.peg.1982"/>
<keyword evidence="2" id="KW-1185">Reference proteome</keyword>
<gene>
    <name evidence="1" type="ORF">J421_1947</name>
</gene>